<proteinExistence type="predicted"/>
<dbReference type="Proteomes" id="UP000031189">
    <property type="component" value="Unassembled WGS sequence"/>
</dbReference>
<accession>A0A0B3WT32</accession>
<evidence type="ECO:0000313" key="2">
    <source>
        <dbReference type="Proteomes" id="UP000031189"/>
    </source>
</evidence>
<evidence type="ECO:0000313" key="1">
    <source>
        <dbReference type="EMBL" id="KHS57705.1"/>
    </source>
</evidence>
<reference evidence="1 2" key="1">
    <citation type="submission" date="2014-12" db="EMBL/GenBank/DDBJ databases">
        <title>Draft genome sequence of Terrisporobacter sp. 08-306576, isolated from the blood culture of a bacteremia patient.</title>
        <authorList>
            <person name="Lund L.C."/>
            <person name="Sydenham T.V."/>
            <person name="Hogh S.V."/>
            <person name="Skov M.N."/>
            <person name="Kemp M."/>
            <person name="Justesen U.S."/>
        </authorList>
    </citation>
    <scope>NUCLEOTIDE SEQUENCE [LARGE SCALE GENOMIC DNA]</scope>
    <source>
        <strain evidence="1 2">08-306576</strain>
    </source>
</reference>
<keyword evidence="2" id="KW-1185">Reference proteome</keyword>
<organism evidence="1 2">
    <name type="scientific">Terrisporobacter othiniensis</name>
    <dbReference type="NCBI Taxonomy" id="1577792"/>
    <lineage>
        <taxon>Bacteria</taxon>
        <taxon>Bacillati</taxon>
        <taxon>Bacillota</taxon>
        <taxon>Clostridia</taxon>
        <taxon>Peptostreptococcales</taxon>
        <taxon>Peptostreptococcaceae</taxon>
        <taxon>Terrisporobacter</taxon>
    </lineage>
</organism>
<sequence>MSSCLFIACEYELPTLYSPKLHKPDGREINVFQSEDDLYDLEIIPGMVFYDIPYYSKLSNIYDLNFRYTEERCQRLYDYLISNCKRYKKCEIWSIWLANCATKRSFKNDIKKELKNLEVISLPLNELTVDTLKYILDSDETPKKLTLY</sequence>
<protein>
    <submittedName>
        <fullName evidence="1">Uncharacterized protein</fullName>
    </submittedName>
</protein>
<gene>
    <name evidence="1" type="ORF">QX51_06860</name>
</gene>
<dbReference type="EMBL" id="JWHR01000065">
    <property type="protein sequence ID" value="KHS57705.1"/>
    <property type="molecule type" value="Genomic_DNA"/>
</dbReference>
<name>A0A0B3WT32_9FIRM</name>
<comment type="caution">
    <text evidence="1">The sequence shown here is derived from an EMBL/GenBank/DDBJ whole genome shotgun (WGS) entry which is preliminary data.</text>
</comment>
<dbReference type="RefSeq" id="WP_039679166.1">
    <property type="nucleotide sequence ID" value="NZ_JWHR01000065.1"/>
</dbReference>
<dbReference type="OrthoDB" id="1797524at2"/>
<dbReference type="AlphaFoldDB" id="A0A0B3WT32"/>